<dbReference type="PANTHER" id="PTHR43252">
    <property type="entry name" value="TRANSCRIPTIONAL REGULATOR YQJI"/>
    <property type="match status" value="1"/>
</dbReference>
<dbReference type="InterPro" id="IPR036390">
    <property type="entry name" value="WH_DNA-bd_sf"/>
</dbReference>
<dbReference type="STRING" id="995034.SAMN05216219_1406"/>
<dbReference type="OrthoDB" id="3186544at2"/>
<dbReference type="InterPro" id="IPR005149">
    <property type="entry name" value="Tscrpt_reg_PadR_N"/>
</dbReference>
<dbReference type="Proteomes" id="UP000198867">
    <property type="component" value="Unassembled WGS sequence"/>
</dbReference>
<name>A0A1I5AF46_9MICO</name>
<sequence length="173" mass="19399">MDTSLAFLGLVEARPGHGYELKQLYDEHFGGARPLAYGQVYAMLARFARDDLVEMVGVEDGSGPSRKQYRILPDGRKRVIEWLKTTDADASVSRTNLFAKVVIALLLDEDVTRILNAQRSALLNAMRQLTRAKQNAALLDVLAYDHALLRVEADIRWIDMAEARLTNLKETLA</sequence>
<feature type="domain" description="Transcription regulator PadR N-terminal" evidence="1">
    <location>
        <begin position="8"/>
        <end position="78"/>
    </location>
</feature>
<evidence type="ECO:0000313" key="3">
    <source>
        <dbReference type="Proteomes" id="UP000198867"/>
    </source>
</evidence>
<dbReference type="RefSeq" id="WP_090710020.1">
    <property type="nucleotide sequence ID" value="NZ_FOVM01000003.1"/>
</dbReference>
<organism evidence="2 3">
    <name type="scientific">Mycetocola miduiensis</name>
    <dbReference type="NCBI Taxonomy" id="995034"/>
    <lineage>
        <taxon>Bacteria</taxon>
        <taxon>Bacillati</taxon>
        <taxon>Actinomycetota</taxon>
        <taxon>Actinomycetes</taxon>
        <taxon>Micrococcales</taxon>
        <taxon>Microbacteriaceae</taxon>
        <taxon>Mycetocola</taxon>
    </lineage>
</organism>
<dbReference type="InterPro" id="IPR036388">
    <property type="entry name" value="WH-like_DNA-bd_sf"/>
</dbReference>
<protein>
    <submittedName>
        <fullName evidence="2">Transcriptional regulator, PadR family</fullName>
    </submittedName>
</protein>
<dbReference type="PANTHER" id="PTHR43252:SF6">
    <property type="entry name" value="NEGATIVE TRANSCRIPTION REGULATOR PADR"/>
    <property type="match status" value="1"/>
</dbReference>
<dbReference type="AlphaFoldDB" id="A0A1I5AF46"/>
<evidence type="ECO:0000313" key="2">
    <source>
        <dbReference type="EMBL" id="SFN61010.1"/>
    </source>
</evidence>
<proteinExistence type="predicted"/>
<keyword evidence="3" id="KW-1185">Reference proteome</keyword>
<dbReference type="SUPFAM" id="SSF46785">
    <property type="entry name" value="Winged helix' DNA-binding domain"/>
    <property type="match status" value="1"/>
</dbReference>
<gene>
    <name evidence="2" type="ORF">SAMN05216219_1406</name>
</gene>
<reference evidence="3" key="1">
    <citation type="submission" date="2016-10" db="EMBL/GenBank/DDBJ databases">
        <authorList>
            <person name="Varghese N."/>
            <person name="Submissions S."/>
        </authorList>
    </citation>
    <scope>NUCLEOTIDE SEQUENCE [LARGE SCALE GENOMIC DNA]</scope>
    <source>
        <strain evidence="3">CGMCC 1.11101</strain>
    </source>
</reference>
<dbReference type="Pfam" id="PF03551">
    <property type="entry name" value="PadR"/>
    <property type="match status" value="1"/>
</dbReference>
<dbReference type="EMBL" id="FOVM01000003">
    <property type="protein sequence ID" value="SFN61010.1"/>
    <property type="molecule type" value="Genomic_DNA"/>
</dbReference>
<accession>A0A1I5AF46</accession>
<evidence type="ECO:0000259" key="1">
    <source>
        <dbReference type="Pfam" id="PF03551"/>
    </source>
</evidence>
<dbReference type="Gene3D" id="1.10.10.10">
    <property type="entry name" value="Winged helix-like DNA-binding domain superfamily/Winged helix DNA-binding domain"/>
    <property type="match status" value="1"/>
</dbReference>